<protein>
    <submittedName>
        <fullName evidence="2">Small membrane protein</fullName>
    </submittedName>
</protein>
<dbReference type="EMBL" id="JBHSUC010000001">
    <property type="protein sequence ID" value="MFC6360539.1"/>
    <property type="molecule type" value="Genomic_DNA"/>
</dbReference>
<evidence type="ECO:0000256" key="1">
    <source>
        <dbReference type="SAM" id="Phobius"/>
    </source>
</evidence>
<keyword evidence="1" id="KW-0812">Transmembrane</keyword>
<feature type="transmembrane region" description="Helical" evidence="1">
    <location>
        <begin position="6"/>
        <end position="27"/>
    </location>
</feature>
<keyword evidence="1" id="KW-1133">Transmembrane helix</keyword>
<keyword evidence="1" id="KW-0472">Membrane</keyword>
<name>A0ABW1VHG1_9GAMM</name>
<organism evidence="2 3">
    <name type="scientific">Tatumella punctata</name>
    <dbReference type="NCBI Taxonomy" id="399969"/>
    <lineage>
        <taxon>Bacteria</taxon>
        <taxon>Pseudomonadati</taxon>
        <taxon>Pseudomonadota</taxon>
        <taxon>Gammaproteobacteria</taxon>
        <taxon>Enterobacterales</taxon>
        <taxon>Erwiniaceae</taxon>
        <taxon>Tatumella</taxon>
    </lineage>
</organism>
<evidence type="ECO:0000313" key="3">
    <source>
        <dbReference type="Proteomes" id="UP001596215"/>
    </source>
</evidence>
<gene>
    <name evidence="2" type="ORF">ACFP73_00210</name>
</gene>
<comment type="caution">
    <text evidence="2">The sequence shown here is derived from an EMBL/GenBank/DDBJ whole genome shotgun (WGS) entry which is preliminary data.</text>
</comment>
<dbReference type="RefSeq" id="WP_212710245.1">
    <property type="nucleotide sequence ID" value="NZ_JBHSUC010000001.1"/>
</dbReference>
<reference evidence="3" key="1">
    <citation type="journal article" date="2019" name="Int. J. Syst. Evol. Microbiol.">
        <title>The Global Catalogue of Microorganisms (GCM) 10K type strain sequencing project: providing services to taxonomists for standard genome sequencing and annotation.</title>
        <authorList>
            <consortium name="The Broad Institute Genomics Platform"/>
            <consortium name="The Broad Institute Genome Sequencing Center for Infectious Disease"/>
            <person name="Wu L."/>
            <person name="Ma J."/>
        </authorList>
    </citation>
    <scope>NUCLEOTIDE SEQUENCE [LARGE SCALE GENOMIC DNA]</scope>
    <source>
        <strain evidence="3">CGMCC 4.1530</strain>
    </source>
</reference>
<accession>A0ABW1VHG1</accession>
<proteinExistence type="predicted"/>
<dbReference type="InterPro" id="IPR049833">
    <property type="entry name" value="KPN01023-like"/>
</dbReference>
<sequence>MDTGTVSLLLMALTLLIVAILSMYSYFKERKTRHFSSRRH</sequence>
<dbReference type="NCBIfam" id="NF033853">
    <property type="entry name" value="KPN_two_small"/>
    <property type="match status" value="1"/>
</dbReference>
<dbReference type="Proteomes" id="UP001596215">
    <property type="component" value="Unassembled WGS sequence"/>
</dbReference>
<evidence type="ECO:0000313" key="2">
    <source>
        <dbReference type="EMBL" id="MFC6360539.1"/>
    </source>
</evidence>
<keyword evidence="3" id="KW-1185">Reference proteome</keyword>